<dbReference type="Proteomes" id="UP000515703">
    <property type="component" value="Chromosome"/>
</dbReference>
<evidence type="ECO:0000313" key="3">
    <source>
        <dbReference type="Proteomes" id="UP000515703"/>
    </source>
</evidence>
<sequence length="202" mass="23815">MREAIEFIQEFIRKEYAAYQACYLEREEEVFEEAQEAVDRMYAGSLRTRVQRGIEPGEEWFAQGERQLRTIKERLLFQIKEYEHPEHGSLWGCYVSDPQGWIVTSKDGIEAPPYWPDSMDCILYIAHRMSRVTGEKKLRIIAEYNCTSKKYLYGSLILEPLGNPVAILQFQTPKDEESKEEYEEDNKRGQSSWQPSIRISRN</sequence>
<proteinExistence type="predicted"/>
<dbReference type="KEGG" id="acht:bsdcttw_21570"/>
<feature type="compositionally biased region" description="Polar residues" evidence="1">
    <location>
        <begin position="189"/>
        <end position="202"/>
    </location>
</feature>
<evidence type="ECO:0000256" key="1">
    <source>
        <dbReference type="SAM" id="MobiDB-lite"/>
    </source>
</evidence>
<dbReference type="EMBL" id="AP023368">
    <property type="protein sequence ID" value="BCJ99116.1"/>
    <property type="molecule type" value="Genomic_DNA"/>
</dbReference>
<reference evidence="2 3" key="1">
    <citation type="submission" date="2020-08" db="EMBL/GenBank/DDBJ databases">
        <title>Draft genome sequencing of an Anaerocolumna strain isolated from anoxic soil subjected to BSD treatment.</title>
        <authorList>
            <person name="Uek A."/>
            <person name="Tonouchi A."/>
        </authorList>
    </citation>
    <scope>NUCLEOTIDE SEQUENCE [LARGE SCALE GENOMIC DNA]</scope>
    <source>
        <strain evidence="2 3">CTTW</strain>
    </source>
</reference>
<gene>
    <name evidence="2" type="ORF">bsdcttw_21570</name>
</gene>
<name>A0A7I8DS63_9FIRM</name>
<keyword evidence="3" id="KW-1185">Reference proteome</keyword>
<dbReference type="AlphaFoldDB" id="A0A7I8DS63"/>
<protein>
    <submittedName>
        <fullName evidence="2">Uncharacterized protein</fullName>
    </submittedName>
</protein>
<accession>A0A7I8DS63</accession>
<reference evidence="2 3" key="2">
    <citation type="submission" date="2020-08" db="EMBL/GenBank/DDBJ databases">
        <authorList>
            <person name="Ueki A."/>
            <person name="Tonouchi A."/>
        </authorList>
    </citation>
    <scope>NUCLEOTIDE SEQUENCE [LARGE SCALE GENOMIC DNA]</scope>
    <source>
        <strain evidence="2 3">CTTW</strain>
    </source>
</reference>
<organism evidence="2 3">
    <name type="scientific">Anaerocolumna chitinilytica</name>
    <dbReference type="NCBI Taxonomy" id="1727145"/>
    <lineage>
        <taxon>Bacteria</taxon>
        <taxon>Bacillati</taxon>
        <taxon>Bacillota</taxon>
        <taxon>Clostridia</taxon>
        <taxon>Lachnospirales</taxon>
        <taxon>Lachnospiraceae</taxon>
        <taxon>Anaerocolumna</taxon>
    </lineage>
</organism>
<evidence type="ECO:0000313" key="2">
    <source>
        <dbReference type="EMBL" id="BCJ99116.1"/>
    </source>
</evidence>
<dbReference type="RefSeq" id="WP_185259394.1">
    <property type="nucleotide sequence ID" value="NZ_AP023368.1"/>
</dbReference>
<feature type="region of interest" description="Disordered" evidence="1">
    <location>
        <begin position="172"/>
        <end position="202"/>
    </location>
</feature>